<dbReference type="EMBL" id="OU466858">
    <property type="protein sequence ID" value="CAH2046453.1"/>
    <property type="molecule type" value="Genomic_DNA"/>
</dbReference>
<proteinExistence type="predicted"/>
<dbReference type="Proteomes" id="UP000836841">
    <property type="component" value="Chromosome 2"/>
</dbReference>
<sequence>MAERLQIPKRTGRFSVCPKRILPPPAPRRSSLALMPFFPFTSTLPMRPARQAITNSPDQKSSANQVLCVSPKLHRSNGKTLSSILRQSMQKRMQTNSSSRQQPLRRGGINVGMEKVRLSIGSRVRLA</sequence>
<evidence type="ECO:0000313" key="3">
    <source>
        <dbReference type="Proteomes" id="UP000836841"/>
    </source>
</evidence>
<keyword evidence="3" id="KW-1185">Reference proteome</keyword>
<protein>
    <submittedName>
        <fullName evidence="2">Uncharacterized protein</fullName>
    </submittedName>
</protein>
<evidence type="ECO:0000256" key="1">
    <source>
        <dbReference type="SAM" id="MobiDB-lite"/>
    </source>
</evidence>
<dbReference type="AlphaFoldDB" id="A0AAU9RT86"/>
<gene>
    <name evidence="2" type="ORF">TAV2_LOCUS7136</name>
</gene>
<reference evidence="2 3" key="1">
    <citation type="submission" date="2022-03" db="EMBL/GenBank/DDBJ databases">
        <authorList>
            <person name="Nunn A."/>
            <person name="Chopra R."/>
            <person name="Nunn A."/>
            <person name="Contreras Garrido A."/>
        </authorList>
    </citation>
    <scope>NUCLEOTIDE SEQUENCE [LARGE SCALE GENOMIC DNA]</scope>
</reference>
<feature type="region of interest" description="Disordered" evidence="1">
    <location>
        <begin position="89"/>
        <end position="110"/>
    </location>
</feature>
<organism evidence="2 3">
    <name type="scientific">Thlaspi arvense</name>
    <name type="common">Field penny-cress</name>
    <dbReference type="NCBI Taxonomy" id="13288"/>
    <lineage>
        <taxon>Eukaryota</taxon>
        <taxon>Viridiplantae</taxon>
        <taxon>Streptophyta</taxon>
        <taxon>Embryophyta</taxon>
        <taxon>Tracheophyta</taxon>
        <taxon>Spermatophyta</taxon>
        <taxon>Magnoliopsida</taxon>
        <taxon>eudicotyledons</taxon>
        <taxon>Gunneridae</taxon>
        <taxon>Pentapetalae</taxon>
        <taxon>rosids</taxon>
        <taxon>malvids</taxon>
        <taxon>Brassicales</taxon>
        <taxon>Brassicaceae</taxon>
        <taxon>Thlaspideae</taxon>
        <taxon>Thlaspi</taxon>
    </lineage>
</organism>
<feature type="compositionally biased region" description="Polar residues" evidence="1">
    <location>
        <begin position="89"/>
        <end position="102"/>
    </location>
</feature>
<name>A0AAU9RT86_THLAR</name>
<evidence type="ECO:0000313" key="2">
    <source>
        <dbReference type="EMBL" id="CAH2046453.1"/>
    </source>
</evidence>
<accession>A0AAU9RT86</accession>